<comment type="caution">
    <text evidence="1">The sequence shown here is derived from an EMBL/GenBank/DDBJ whole genome shotgun (WGS) entry which is preliminary data.</text>
</comment>
<sequence length="49" mass="5625">MIIKEQDGFIMIPKAIFDLSPDEKAIALKELEEKMKQYTHKVKGGDQCD</sequence>
<evidence type="ECO:0008006" key="3">
    <source>
        <dbReference type="Google" id="ProtNLM"/>
    </source>
</evidence>
<dbReference type="EMBL" id="ANQC01000036">
    <property type="protein sequence ID" value="ESV54147.1"/>
    <property type="molecule type" value="Genomic_DNA"/>
</dbReference>
<evidence type="ECO:0000313" key="1">
    <source>
        <dbReference type="EMBL" id="ESV54147.1"/>
    </source>
</evidence>
<proteinExistence type="predicted"/>
<organism evidence="1 2">
    <name type="scientific">Streptococcus agalactiae LMG 14747</name>
    <dbReference type="NCBI Taxonomy" id="1154860"/>
    <lineage>
        <taxon>Bacteria</taxon>
        <taxon>Bacillati</taxon>
        <taxon>Bacillota</taxon>
        <taxon>Bacilli</taxon>
        <taxon>Lactobacillales</taxon>
        <taxon>Streptococcaceae</taxon>
        <taxon>Streptococcus</taxon>
    </lineage>
</organism>
<gene>
    <name evidence="1" type="ORF">SAG0136_02500</name>
</gene>
<protein>
    <recommendedName>
        <fullName evidence="3">AbrB family transcriptional regulator</fullName>
    </recommendedName>
</protein>
<dbReference type="AlphaFoldDB" id="V6YZT6"/>
<name>V6YZT6_STRAG</name>
<reference evidence="1 2" key="1">
    <citation type="submission" date="2013-05" db="EMBL/GenBank/DDBJ databases">
        <authorList>
            <person name="Richards V.P."/>
            <person name="Durkin S.A.S."/>
            <person name="Kim M."/>
            <person name="Pavinski Bitar P.D."/>
            <person name="Stanhope M.J."/>
            <person name="Town C.D."/>
            <person name="Venter J.C."/>
        </authorList>
    </citation>
    <scope>NUCLEOTIDE SEQUENCE [LARGE SCALE GENOMIC DNA]</scope>
    <source>
        <strain evidence="1 2">LMG 14747</strain>
    </source>
</reference>
<accession>V6YZT6</accession>
<evidence type="ECO:0000313" key="2">
    <source>
        <dbReference type="Proteomes" id="UP000018482"/>
    </source>
</evidence>
<dbReference type="Proteomes" id="UP000018482">
    <property type="component" value="Unassembled WGS sequence"/>
</dbReference>